<evidence type="ECO:0000256" key="6">
    <source>
        <dbReference type="ARBA" id="ARBA00022617"/>
    </source>
</evidence>
<dbReference type="Gene3D" id="3.30.300.30">
    <property type="match status" value="1"/>
</dbReference>
<evidence type="ECO:0000256" key="5">
    <source>
        <dbReference type="ARBA" id="ARBA00022553"/>
    </source>
</evidence>
<dbReference type="PANTHER" id="PTHR46696">
    <property type="entry name" value="P450, PUTATIVE (EUROFUNG)-RELATED"/>
    <property type="match status" value="1"/>
</dbReference>
<evidence type="ECO:0000256" key="7">
    <source>
        <dbReference type="ARBA" id="ARBA00022723"/>
    </source>
</evidence>
<keyword evidence="6" id="KW-0349">Heme</keyword>
<dbReference type="InterPro" id="IPR013120">
    <property type="entry name" value="FAR_NAD-bd"/>
</dbReference>
<dbReference type="GO" id="GO:0072330">
    <property type="term" value="P:monocarboxylic acid biosynthetic process"/>
    <property type="evidence" value="ECO:0007669"/>
    <property type="project" value="UniProtKB-ARBA"/>
</dbReference>
<proteinExistence type="inferred from homology"/>
<organism evidence="13 14">
    <name type="scientific">Streptomyces buecherae</name>
    <dbReference type="NCBI Taxonomy" id="2763006"/>
    <lineage>
        <taxon>Bacteria</taxon>
        <taxon>Bacillati</taxon>
        <taxon>Actinomycetota</taxon>
        <taxon>Actinomycetes</taxon>
        <taxon>Kitasatosporales</taxon>
        <taxon>Streptomycetaceae</taxon>
        <taxon>Streptomyces</taxon>
    </lineage>
</organism>
<feature type="region of interest" description="Disordered" evidence="11">
    <location>
        <begin position="557"/>
        <end position="606"/>
    </location>
</feature>
<dbReference type="AlphaFoldDB" id="A0A7H8N263"/>
<dbReference type="GO" id="GO:0016705">
    <property type="term" value="F:oxidoreductase activity, acting on paired donors, with incorporation or reduction of molecular oxygen"/>
    <property type="evidence" value="ECO:0007669"/>
    <property type="project" value="InterPro"/>
</dbReference>
<keyword evidence="7" id="KW-0479">Metal-binding</keyword>
<dbReference type="GO" id="GO:0017000">
    <property type="term" value="P:antibiotic biosynthetic process"/>
    <property type="evidence" value="ECO:0007669"/>
    <property type="project" value="UniProtKB-ARBA"/>
</dbReference>
<sequence length="994" mass="107817">MSPHRPLANDPLASTWSAGLRSALRGYARTHLPEPMVPAHFVVLPELPKLPNGKVDRASLPAPSAETDTPSDYVAPRTAVEARLAGLWQDLLGSDRVGVETGFFDLGGDSLTVLRMAGQVKEAYGVRIDLRRLFEEPTVAHLARLVGDQPDVAVSEAASPRGVAARDMAADATLPDDVRPTASALPPAPAPYRTVLLTGGTGYTGAFLLRELLERSTATVYVLVRAEDPARATERVRANLAEYGLLREGDAARVRGVPGDTGRPYLGLTPATYRELAERVEMIVHNAAISSWLVPYPKIKPVNVLGALEVLRLAGRTRVKPVHFVSTTGVYPGHRGARTWPEERLTVADGVAGGYRQSKWVADNLMTAARERGIPTHVYRPGPITGARTTGVCSADTFINHLIKGCLQLGAYLDFDMAVDLVPVDFVAASVAHIALGGVREHGVFNLPGAGALGMNRIFELITECGYRLRRLPYDAWYGELTDAAARGEDNELIPYLPLFGPQGPAEEVGFAGSRPEFDATRLSAALAGSGITCPPVDRDLMGRYLSYFVSTGYLPAPDGDAPDTQSGPESLERTTMTTSTPEASHPTAPAPEPSARPAADAVPDFPMPRAHPLDPPPAYRELSAEQPVFRVRTPRGELVWVVTRHEDARAVLTDLRVSSDPKSPGYPSYISGDTPLPPGFFLNQDPPDHTRLRRLVTREFLISQMERKRPAMRRVLDGLLDDLQAKGPGADLIGGLAFPMAATVMCELLDVPYEDKSVFVTLTDTVLDRSSTPEQAENAASELMAYFDRLVTAKKRAPGDDMLGRLAEQEANGTLSHDEFVGLVMLLLLSGYDTMAQMIGLGTATLLEHPTQLADLRADPALYPRAVEELLRYLSINHAGLPRAATRDLTVGGQHIRAGEGLLVMLNAANRDASVFPEPDAFDIHRTTPQAHVAFGHGFHKCIGLTLARVELTTVFAGLFERFPTLRLQVPLTELPFRHDMVLYGLRELPVTW</sequence>
<dbReference type="FunFam" id="1.10.630.10:FF:000018">
    <property type="entry name" value="Cytochrome P450 monooxygenase"/>
    <property type="match status" value="1"/>
</dbReference>
<comment type="cofactor">
    <cofactor evidence="1">
        <name>pantetheine 4'-phosphate</name>
        <dbReference type="ChEBI" id="CHEBI:47942"/>
    </cofactor>
</comment>
<dbReference type="InterPro" id="IPR001128">
    <property type="entry name" value="Cyt_P450"/>
</dbReference>
<evidence type="ECO:0000256" key="10">
    <source>
        <dbReference type="ARBA" id="ARBA00023033"/>
    </source>
</evidence>
<dbReference type="Gene3D" id="1.10.1200.10">
    <property type="entry name" value="ACP-like"/>
    <property type="match status" value="1"/>
</dbReference>
<evidence type="ECO:0000256" key="3">
    <source>
        <dbReference type="ARBA" id="ARBA00010617"/>
    </source>
</evidence>
<dbReference type="Pfam" id="PF00067">
    <property type="entry name" value="p450"/>
    <property type="match status" value="1"/>
</dbReference>
<dbReference type="CDD" id="cd05235">
    <property type="entry name" value="SDR_e1"/>
    <property type="match status" value="1"/>
</dbReference>
<dbReference type="NCBIfam" id="TIGR01746">
    <property type="entry name" value="Thioester-redct"/>
    <property type="match status" value="1"/>
</dbReference>
<dbReference type="InterPro" id="IPR009081">
    <property type="entry name" value="PP-bd_ACP"/>
</dbReference>
<evidence type="ECO:0000256" key="8">
    <source>
        <dbReference type="ARBA" id="ARBA00023002"/>
    </source>
</evidence>
<evidence type="ECO:0000256" key="11">
    <source>
        <dbReference type="SAM" id="MobiDB-lite"/>
    </source>
</evidence>
<dbReference type="Proteomes" id="UP000509303">
    <property type="component" value="Chromosome"/>
</dbReference>
<evidence type="ECO:0000256" key="9">
    <source>
        <dbReference type="ARBA" id="ARBA00023004"/>
    </source>
</evidence>
<dbReference type="SUPFAM" id="SSF56801">
    <property type="entry name" value="Acetyl-CoA synthetase-like"/>
    <property type="match status" value="1"/>
</dbReference>
<dbReference type="SUPFAM" id="SSF51735">
    <property type="entry name" value="NAD(P)-binding Rossmann-fold domains"/>
    <property type="match status" value="1"/>
</dbReference>
<dbReference type="InterPro" id="IPR002397">
    <property type="entry name" value="Cyt_P450_B"/>
</dbReference>
<keyword evidence="4" id="KW-0596">Phosphopantetheine</keyword>
<dbReference type="InterPro" id="IPR010080">
    <property type="entry name" value="Thioester_reductase-like_dom"/>
</dbReference>
<dbReference type="Pfam" id="PF07993">
    <property type="entry name" value="NAD_binding_4"/>
    <property type="match status" value="1"/>
</dbReference>
<evidence type="ECO:0000259" key="12">
    <source>
        <dbReference type="PROSITE" id="PS50075"/>
    </source>
</evidence>
<dbReference type="InterPro" id="IPR006162">
    <property type="entry name" value="Ppantetheine_attach_site"/>
</dbReference>
<comment type="similarity">
    <text evidence="3">Belongs to the cytochrome P450 family.</text>
</comment>
<keyword evidence="9" id="KW-0408">Iron</keyword>
<dbReference type="InterPro" id="IPR036736">
    <property type="entry name" value="ACP-like_sf"/>
</dbReference>
<gene>
    <name evidence="13" type="ORF">HUT08_01795</name>
</gene>
<dbReference type="Gene3D" id="3.40.50.720">
    <property type="entry name" value="NAD(P)-binding Rossmann-like Domain"/>
    <property type="match status" value="1"/>
</dbReference>
<protein>
    <submittedName>
        <fullName evidence="13">Thioester reductase domain-containing protein</fullName>
    </submittedName>
</protein>
<dbReference type="GO" id="GO:0005506">
    <property type="term" value="F:iron ion binding"/>
    <property type="evidence" value="ECO:0007669"/>
    <property type="project" value="InterPro"/>
</dbReference>
<keyword evidence="14" id="KW-1185">Reference proteome</keyword>
<dbReference type="GO" id="GO:0031177">
    <property type="term" value="F:phosphopantetheine binding"/>
    <property type="evidence" value="ECO:0007669"/>
    <property type="project" value="InterPro"/>
</dbReference>
<name>A0A7H8N263_9ACTN</name>
<comment type="similarity">
    <text evidence="2">Belongs to the ATP-dependent AMP-binding enzyme family.</text>
</comment>
<dbReference type="PRINTS" id="PR00359">
    <property type="entry name" value="BP450"/>
</dbReference>
<dbReference type="InterPro" id="IPR045851">
    <property type="entry name" value="AMP-bd_C_sf"/>
</dbReference>
<evidence type="ECO:0000256" key="2">
    <source>
        <dbReference type="ARBA" id="ARBA00006432"/>
    </source>
</evidence>
<feature type="compositionally biased region" description="Polar residues" evidence="11">
    <location>
        <begin position="564"/>
        <end position="583"/>
    </location>
</feature>
<dbReference type="Gene3D" id="1.10.630.10">
    <property type="entry name" value="Cytochrome P450"/>
    <property type="match status" value="1"/>
</dbReference>
<dbReference type="GO" id="GO:0004497">
    <property type="term" value="F:monooxygenase activity"/>
    <property type="evidence" value="ECO:0007669"/>
    <property type="project" value="UniProtKB-KW"/>
</dbReference>
<dbReference type="RefSeq" id="WP_176160183.1">
    <property type="nucleotide sequence ID" value="NZ_CP054929.1"/>
</dbReference>
<dbReference type="SUPFAM" id="SSF47336">
    <property type="entry name" value="ACP-like"/>
    <property type="match status" value="1"/>
</dbReference>
<dbReference type="PROSITE" id="PS00012">
    <property type="entry name" value="PHOSPHOPANTETHEINE"/>
    <property type="match status" value="1"/>
</dbReference>
<dbReference type="SUPFAM" id="SSF48264">
    <property type="entry name" value="Cytochrome P450"/>
    <property type="match status" value="1"/>
</dbReference>
<dbReference type="Pfam" id="PF00550">
    <property type="entry name" value="PP-binding"/>
    <property type="match status" value="1"/>
</dbReference>
<keyword evidence="5" id="KW-0597">Phosphoprotein</keyword>
<evidence type="ECO:0000256" key="4">
    <source>
        <dbReference type="ARBA" id="ARBA00022450"/>
    </source>
</evidence>
<dbReference type="GO" id="GO:0044550">
    <property type="term" value="P:secondary metabolite biosynthetic process"/>
    <property type="evidence" value="ECO:0007669"/>
    <property type="project" value="UniProtKB-ARBA"/>
</dbReference>
<dbReference type="InterPro" id="IPR036291">
    <property type="entry name" value="NAD(P)-bd_dom_sf"/>
</dbReference>
<dbReference type="FunFam" id="1.10.1200.10:FF:000016">
    <property type="entry name" value="Non-ribosomal peptide synthase"/>
    <property type="match status" value="1"/>
</dbReference>
<feature type="domain" description="Carrier" evidence="12">
    <location>
        <begin position="75"/>
        <end position="150"/>
    </location>
</feature>
<dbReference type="GO" id="GO:0020037">
    <property type="term" value="F:heme binding"/>
    <property type="evidence" value="ECO:0007669"/>
    <property type="project" value="InterPro"/>
</dbReference>
<evidence type="ECO:0000313" key="13">
    <source>
        <dbReference type="EMBL" id="QKW48486.1"/>
    </source>
</evidence>
<accession>A0A7H8N263</accession>
<dbReference type="CDD" id="cd11030">
    <property type="entry name" value="CYP105-like"/>
    <property type="match status" value="1"/>
</dbReference>
<keyword evidence="8" id="KW-0560">Oxidoreductase</keyword>
<dbReference type="PANTHER" id="PTHR46696:SF1">
    <property type="entry name" value="CYTOCHROME P450 YJIB-RELATED"/>
    <property type="match status" value="1"/>
</dbReference>
<dbReference type="SMART" id="SM00823">
    <property type="entry name" value="PKS_PP"/>
    <property type="match status" value="1"/>
</dbReference>
<dbReference type="InterPro" id="IPR036396">
    <property type="entry name" value="Cyt_P450_sf"/>
</dbReference>
<evidence type="ECO:0000313" key="14">
    <source>
        <dbReference type="Proteomes" id="UP000509303"/>
    </source>
</evidence>
<reference evidence="13 14" key="1">
    <citation type="submission" date="2020-06" db="EMBL/GenBank/DDBJ databases">
        <title>Genome mining for natural products.</title>
        <authorList>
            <person name="Zhang B."/>
            <person name="Shi J."/>
            <person name="Ge H."/>
        </authorList>
    </citation>
    <scope>NUCLEOTIDE SEQUENCE [LARGE SCALE GENOMIC DNA]</scope>
    <source>
        <strain evidence="13 14">NA00687</strain>
    </source>
</reference>
<evidence type="ECO:0000256" key="1">
    <source>
        <dbReference type="ARBA" id="ARBA00001957"/>
    </source>
</evidence>
<dbReference type="InterPro" id="IPR020806">
    <property type="entry name" value="PKS_PP-bd"/>
</dbReference>
<dbReference type="PROSITE" id="PS50075">
    <property type="entry name" value="CARRIER"/>
    <property type="match status" value="1"/>
</dbReference>
<keyword evidence="10" id="KW-0503">Monooxygenase</keyword>
<dbReference type="EMBL" id="CP054929">
    <property type="protein sequence ID" value="QKW48486.1"/>
    <property type="molecule type" value="Genomic_DNA"/>
</dbReference>